<keyword evidence="3" id="KW-1185">Reference proteome</keyword>
<sequence>MQNVTSQRHDFVAKSLPKAERQRATRPEETIGTNCGSGACAITGNTTTADAFGIPCNNGRRPLARPSTANWSQGPNLLMAKETETNSSYQQWDPLELFRPRSLAPYCRPEEPVNGRSVYKESYRPPGSFRDPLPGEQPPINGYGNDDKSAANEADTSQTFPPRAHHYNLRRIL</sequence>
<feature type="region of interest" description="Disordered" evidence="1">
    <location>
        <begin position="1"/>
        <end position="30"/>
    </location>
</feature>
<dbReference type="AlphaFoldDB" id="A0AAV0XQA1"/>
<evidence type="ECO:0000313" key="3">
    <source>
        <dbReference type="Proteomes" id="UP001160148"/>
    </source>
</evidence>
<feature type="compositionally biased region" description="Basic and acidic residues" evidence="1">
    <location>
        <begin position="7"/>
        <end position="29"/>
    </location>
</feature>
<comment type="caution">
    <text evidence="2">The sequence shown here is derived from an EMBL/GenBank/DDBJ whole genome shotgun (WGS) entry which is preliminary data.</text>
</comment>
<organism evidence="2 3">
    <name type="scientific">Macrosiphum euphorbiae</name>
    <name type="common">potato aphid</name>
    <dbReference type="NCBI Taxonomy" id="13131"/>
    <lineage>
        <taxon>Eukaryota</taxon>
        <taxon>Metazoa</taxon>
        <taxon>Ecdysozoa</taxon>
        <taxon>Arthropoda</taxon>
        <taxon>Hexapoda</taxon>
        <taxon>Insecta</taxon>
        <taxon>Pterygota</taxon>
        <taxon>Neoptera</taxon>
        <taxon>Paraneoptera</taxon>
        <taxon>Hemiptera</taxon>
        <taxon>Sternorrhyncha</taxon>
        <taxon>Aphidomorpha</taxon>
        <taxon>Aphidoidea</taxon>
        <taxon>Aphididae</taxon>
        <taxon>Macrosiphini</taxon>
        <taxon>Macrosiphum</taxon>
    </lineage>
</organism>
<dbReference type="Proteomes" id="UP001160148">
    <property type="component" value="Unassembled WGS sequence"/>
</dbReference>
<dbReference type="EMBL" id="CARXXK010000005">
    <property type="protein sequence ID" value="CAI6369551.1"/>
    <property type="molecule type" value="Genomic_DNA"/>
</dbReference>
<feature type="region of interest" description="Disordered" evidence="1">
    <location>
        <begin position="117"/>
        <end position="163"/>
    </location>
</feature>
<protein>
    <submittedName>
        <fullName evidence="2">Uncharacterized protein</fullName>
    </submittedName>
</protein>
<name>A0AAV0XQA1_9HEMI</name>
<reference evidence="2 3" key="1">
    <citation type="submission" date="2023-01" db="EMBL/GenBank/DDBJ databases">
        <authorList>
            <person name="Whitehead M."/>
        </authorList>
    </citation>
    <scope>NUCLEOTIDE SEQUENCE [LARGE SCALE GENOMIC DNA]</scope>
</reference>
<accession>A0AAV0XQA1</accession>
<proteinExistence type="predicted"/>
<evidence type="ECO:0000313" key="2">
    <source>
        <dbReference type="EMBL" id="CAI6369551.1"/>
    </source>
</evidence>
<evidence type="ECO:0000256" key="1">
    <source>
        <dbReference type="SAM" id="MobiDB-lite"/>
    </source>
</evidence>
<gene>
    <name evidence="2" type="ORF">MEUPH1_LOCUS23778</name>
</gene>